<dbReference type="AlphaFoldDB" id="M9REP9"/>
<dbReference type="InterPro" id="IPR002347">
    <property type="entry name" value="SDR_fam"/>
</dbReference>
<protein>
    <submittedName>
        <fullName evidence="1">Short-chain dehydrogenase/reductase family protein</fullName>
    </submittedName>
</protein>
<evidence type="ECO:0000313" key="1">
    <source>
        <dbReference type="EMBL" id="AGI71069.1"/>
    </source>
</evidence>
<name>M9REP9_9RHOB</name>
<evidence type="ECO:0000313" key="2">
    <source>
        <dbReference type="Proteomes" id="UP000004688"/>
    </source>
</evidence>
<reference evidence="1 2" key="1">
    <citation type="journal article" date="2013" name="PLoS ONE">
        <title>Poles Apart: Arctic and Antarctic Octadecabacter strains Share High Genome Plasticity and a New Type of Xanthorhodopsin.</title>
        <authorList>
            <person name="Vollmers J."/>
            <person name="Voget S."/>
            <person name="Dietrich S."/>
            <person name="Gollnow K."/>
            <person name="Smits M."/>
            <person name="Meyer K."/>
            <person name="Brinkhoff T."/>
            <person name="Simon M."/>
            <person name="Daniel R."/>
        </authorList>
    </citation>
    <scope>NUCLEOTIDE SEQUENCE [LARGE SCALE GENOMIC DNA]</scope>
    <source>
        <strain evidence="1 2">238</strain>
    </source>
</reference>
<dbReference type="STRING" id="391616.OA238_c08560"/>
<dbReference type="PANTHER" id="PTHR45458:SF1">
    <property type="entry name" value="SHORT CHAIN DEHYDROGENASE"/>
    <property type="match status" value="1"/>
</dbReference>
<dbReference type="PANTHER" id="PTHR45458">
    <property type="entry name" value="SHORT-CHAIN DEHYDROGENASE/REDUCTASE SDR"/>
    <property type="match status" value="1"/>
</dbReference>
<dbReference type="InterPro" id="IPR052184">
    <property type="entry name" value="SDR_enzymes"/>
</dbReference>
<dbReference type="Gene3D" id="3.40.50.720">
    <property type="entry name" value="NAD(P)-binding Rossmann-like Domain"/>
    <property type="match status" value="1"/>
</dbReference>
<dbReference type="Proteomes" id="UP000004688">
    <property type="component" value="Chromosome"/>
</dbReference>
<dbReference type="GO" id="GO:0016616">
    <property type="term" value="F:oxidoreductase activity, acting on the CH-OH group of donors, NAD or NADP as acceptor"/>
    <property type="evidence" value="ECO:0007669"/>
    <property type="project" value="TreeGrafter"/>
</dbReference>
<dbReference type="PRINTS" id="PR00081">
    <property type="entry name" value="GDHRDH"/>
</dbReference>
<proteinExistence type="predicted"/>
<dbReference type="InterPro" id="IPR036291">
    <property type="entry name" value="NAD(P)-bd_dom_sf"/>
</dbReference>
<organism evidence="1 2">
    <name type="scientific">Octadecabacter arcticus 238</name>
    <dbReference type="NCBI Taxonomy" id="391616"/>
    <lineage>
        <taxon>Bacteria</taxon>
        <taxon>Pseudomonadati</taxon>
        <taxon>Pseudomonadota</taxon>
        <taxon>Alphaproteobacteria</taxon>
        <taxon>Rhodobacterales</taxon>
        <taxon>Roseobacteraceae</taxon>
        <taxon>Octadecabacter</taxon>
    </lineage>
</organism>
<dbReference type="eggNOG" id="COG1028">
    <property type="taxonomic scope" value="Bacteria"/>
</dbReference>
<dbReference type="KEGG" id="oar:OA238_c08560"/>
<dbReference type="HOGENOM" id="CLU_010194_9_7_5"/>
<accession>M9REP9</accession>
<dbReference type="EMBL" id="CP003742">
    <property type="protein sequence ID" value="AGI71069.1"/>
    <property type="molecule type" value="Genomic_DNA"/>
</dbReference>
<gene>
    <name evidence="1" type="ORF">OA238_c08560</name>
</gene>
<keyword evidence="2" id="KW-1185">Reference proteome</keyword>
<sequence length="220" mass="22448">MIMKNALVIGASGGIGSALVQELDARGYAVKGVSRSDGLDVTNPESVARVLGALTGPFEVVFVAIGTLAAGGAPEKSLAAIDAQRMGEIYAVNAIGPALILAQLERLIPRDGPCFVGVLSARVGSIGDNKIGGWHSYRASKAAANQIVRGAAIELGRKHSGAVIVALHPGTVETNFTANYKGHKMVPAPQAAANLCDVLLGLDASQSGGFFDYAGVAVAW</sequence>
<dbReference type="Pfam" id="PF13561">
    <property type="entry name" value="adh_short_C2"/>
    <property type="match status" value="1"/>
</dbReference>
<dbReference type="SUPFAM" id="SSF51735">
    <property type="entry name" value="NAD(P)-binding Rossmann-fold domains"/>
    <property type="match status" value="1"/>
</dbReference>